<keyword evidence="7" id="KW-0131">Cell cycle</keyword>
<dbReference type="InterPro" id="IPR019355">
    <property type="entry name" value="Cell_cycle_regulator_Mat89Bb"/>
</dbReference>
<reference evidence="11" key="1">
    <citation type="submission" date="2016-04" db="UniProtKB">
        <authorList>
            <consortium name="WormBaseParasite"/>
        </authorList>
    </citation>
    <scope>IDENTIFICATION</scope>
</reference>
<keyword evidence="10" id="KW-1185">Reference proteome</keyword>
<keyword evidence="6" id="KW-0539">Nucleus</keyword>
<evidence type="ECO:0000256" key="1">
    <source>
        <dbReference type="ARBA" id="ARBA00004123"/>
    </source>
</evidence>
<keyword evidence="3" id="KW-0963">Cytoplasm</keyword>
<dbReference type="GO" id="GO:0032039">
    <property type="term" value="C:integrator complex"/>
    <property type="evidence" value="ECO:0007669"/>
    <property type="project" value="TreeGrafter"/>
</dbReference>
<dbReference type="PANTHER" id="PTHR12955:SF1">
    <property type="entry name" value="INTEGRATOR COMPLEX SUBUNIT 13"/>
    <property type="match status" value="1"/>
</dbReference>
<accession>A0A158QGJ2</accession>
<evidence type="ECO:0000256" key="8">
    <source>
        <dbReference type="ARBA" id="ARBA00061603"/>
    </source>
</evidence>
<keyword evidence="4" id="KW-0132">Cell division</keyword>
<dbReference type="AlphaFoldDB" id="A0A158QGJ2"/>
<evidence type="ECO:0000256" key="6">
    <source>
        <dbReference type="ARBA" id="ARBA00023242"/>
    </source>
</evidence>
<dbReference type="OrthoDB" id="5844105at2759"/>
<dbReference type="GO" id="GO:0051301">
    <property type="term" value="P:cell division"/>
    <property type="evidence" value="ECO:0007669"/>
    <property type="project" value="UniProtKB-KW"/>
</dbReference>
<organism evidence="11">
    <name type="scientific">Rodentolepis nana</name>
    <name type="common">Dwarf tapeworm</name>
    <name type="synonym">Hymenolepis nana</name>
    <dbReference type="NCBI Taxonomy" id="102285"/>
    <lineage>
        <taxon>Eukaryota</taxon>
        <taxon>Metazoa</taxon>
        <taxon>Spiralia</taxon>
        <taxon>Lophotrochozoa</taxon>
        <taxon>Platyhelminthes</taxon>
        <taxon>Cestoda</taxon>
        <taxon>Eucestoda</taxon>
        <taxon>Cyclophyllidea</taxon>
        <taxon>Hymenolepididae</taxon>
        <taxon>Rodentolepis</taxon>
    </lineage>
</organism>
<evidence type="ECO:0000256" key="4">
    <source>
        <dbReference type="ARBA" id="ARBA00022618"/>
    </source>
</evidence>
<dbReference type="GO" id="GO:0007346">
    <property type="term" value="P:regulation of mitotic cell cycle"/>
    <property type="evidence" value="ECO:0007669"/>
    <property type="project" value="TreeGrafter"/>
</dbReference>
<dbReference type="EMBL" id="UZAE01000036">
    <property type="protein sequence ID" value="VDN96034.1"/>
    <property type="molecule type" value="Genomic_DNA"/>
</dbReference>
<evidence type="ECO:0000256" key="7">
    <source>
        <dbReference type="ARBA" id="ARBA00023306"/>
    </source>
</evidence>
<reference evidence="9 10" key="2">
    <citation type="submission" date="2018-11" db="EMBL/GenBank/DDBJ databases">
        <authorList>
            <consortium name="Pathogen Informatics"/>
        </authorList>
    </citation>
    <scope>NUCLEOTIDE SEQUENCE [LARGE SCALE GENOMIC DNA]</scope>
</reference>
<name>A0A158QGJ2_RODNA</name>
<evidence type="ECO:0000313" key="10">
    <source>
        <dbReference type="Proteomes" id="UP000278807"/>
    </source>
</evidence>
<dbReference type="PANTHER" id="PTHR12955">
    <property type="entry name" value="SARCOMA ANTIGEN NY-SAR-95-RELATED"/>
    <property type="match status" value="1"/>
</dbReference>
<dbReference type="Proteomes" id="UP000278807">
    <property type="component" value="Unassembled WGS sequence"/>
</dbReference>
<evidence type="ECO:0000256" key="3">
    <source>
        <dbReference type="ARBA" id="ARBA00022490"/>
    </source>
</evidence>
<dbReference type="Pfam" id="PF10221">
    <property type="entry name" value="Mat89Bb"/>
    <property type="match status" value="1"/>
</dbReference>
<evidence type="ECO:0000313" key="11">
    <source>
        <dbReference type="WBParaSite" id="HNAJ_0000017401-mRNA-1"/>
    </source>
</evidence>
<dbReference type="GO" id="GO:0005737">
    <property type="term" value="C:cytoplasm"/>
    <property type="evidence" value="ECO:0007669"/>
    <property type="project" value="UniProtKB-SubCell"/>
</dbReference>
<comment type="similarity">
    <text evidence="8">Belongs to the Integrator subunit 13 family.</text>
</comment>
<proteinExistence type="inferred from homology"/>
<gene>
    <name evidence="9" type="ORF">HNAJ_LOCUS175</name>
</gene>
<evidence type="ECO:0000256" key="2">
    <source>
        <dbReference type="ARBA" id="ARBA00004496"/>
    </source>
</evidence>
<dbReference type="GO" id="GO:0051642">
    <property type="term" value="P:centrosome localization"/>
    <property type="evidence" value="ECO:0007669"/>
    <property type="project" value="TreeGrafter"/>
</dbReference>
<sequence length="696" mass="77727">MQSNESYKTVFVMLRTQNMHKSCEDAYKFEKGPSRRDTIAFDSITVKRNLWSFAVEAVLEYCRINFDIFGQSKPISLISVDLEEKILTLWYESDQSIRSVWEAFSSISTSTTSVDLDYPGMPGLFSCKNTLHMPTPHQVTQKHPKNLGRVIVIGSNIEPKLTGWVVHLEEALEAPPTESSYLPIHGSEWIFIDISTTPASRDVELDKVSLGLFTIFKNLKIISLIIHSFGNHTIFYRRVAMLGGNFLAHALMQLAERNLNLVSTMVQDIPMKEEANSGSVSTMYGVELLHEAEGHAFLRDRGLASRLYLRDENNEMKYRSPPSGLSKTLGISWMAPRPTDNKYLRYSIGAFRVTMAAVANRSSVCLSQFILSGKSVLLGQKVKSKDVLSEVFLLLCHGNLMYLHILATSVPLSSPPNLPLFPEKNKVDVGKDADFRISQFINEFLIPSRLAPASASTTYSEIPKVRAHQVVERATRYWPLRNESSLLCGNKTAAPLFEHLPKDIIEMAEITACEAAIDNIIRTITSLPIPVDSTSNGLLCSTTVATVVELSFLLELYADISVDHGALLENFKKKLEATMYASHRLTKLLQKAKDLLLHGNPTPGSSLSNLTEVKRIAACKSKVAPNVLPIPELISRKQFRNITYTTVPRDVFVRQLLQAGRNPIKPDREFEAVMAAGSSKRTIPLYGGLKHDDPQK</sequence>
<dbReference type="WBParaSite" id="HNAJ_0000017401-mRNA-1">
    <property type="protein sequence ID" value="HNAJ_0000017401-mRNA-1"/>
    <property type="gene ID" value="HNAJ_0000017401"/>
</dbReference>
<evidence type="ECO:0000256" key="5">
    <source>
        <dbReference type="ARBA" id="ARBA00022776"/>
    </source>
</evidence>
<protein>
    <submittedName>
        <fullName evidence="11">Set apart in position or space protein</fullName>
    </submittedName>
</protein>
<comment type="subcellular location">
    <subcellularLocation>
        <location evidence="2">Cytoplasm</location>
    </subcellularLocation>
    <subcellularLocation>
        <location evidence="1">Nucleus</location>
    </subcellularLocation>
</comment>
<evidence type="ECO:0000313" key="9">
    <source>
        <dbReference type="EMBL" id="VDN96034.1"/>
    </source>
</evidence>
<keyword evidence="5" id="KW-0498">Mitosis</keyword>
<dbReference type="STRING" id="102285.A0A158QGJ2"/>